<accession>A0ABR1PMK1</accession>
<evidence type="ECO:0000313" key="3">
    <source>
        <dbReference type="Proteomes" id="UP001430848"/>
    </source>
</evidence>
<reference evidence="2 3" key="1">
    <citation type="submission" date="2024-02" db="EMBL/GenBank/DDBJ databases">
        <title>De novo assembly and annotation of 12 fungi associated with fruit tree decline syndrome in Ontario, Canada.</title>
        <authorList>
            <person name="Sulman M."/>
            <person name="Ellouze W."/>
            <person name="Ilyukhin E."/>
        </authorList>
    </citation>
    <scope>NUCLEOTIDE SEQUENCE [LARGE SCALE GENOMIC DNA]</scope>
    <source>
        <strain evidence="2 3">M169</strain>
    </source>
</reference>
<gene>
    <name evidence="2" type="ORF">SLS63_001544</name>
</gene>
<evidence type="ECO:0000313" key="2">
    <source>
        <dbReference type="EMBL" id="KAK7740341.1"/>
    </source>
</evidence>
<feature type="region of interest" description="Disordered" evidence="1">
    <location>
        <begin position="1"/>
        <end position="53"/>
    </location>
</feature>
<feature type="region of interest" description="Disordered" evidence="1">
    <location>
        <begin position="137"/>
        <end position="168"/>
    </location>
</feature>
<feature type="compositionally biased region" description="Basic and acidic residues" evidence="1">
    <location>
        <begin position="157"/>
        <end position="168"/>
    </location>
</feature>
<keyword evidence="3" id="KW-1185">Reference proteome</keyword>
<proteinExistence type="predicted"/>
<feature type="compositionally biased region" description="Basic and acidic residues" evidence="1">
    <location>
        <begin position="15"/>
        <end position="38"/>
    </location>
</feature>
<feature type="compositionally biased region" description="Pro residues" evidence="1">
    <location>
        <begin position="244"/>
        <end position="268"/>
    </location>
</feature>
<organism evidence="2 3">
    <name type="scientific">Diaporthe eres</name>
    <name type="common">Phomopsis oblonga</name>
    <dbReference type="NCBI Taxonomy" id="83184"/>
    <lineage>
        <taxon>Eukaryota</taxon>
        <taxon>Fungi</taxon>
        <taxon>Dikarya</taxon>
        <taxon>Ascomycota</taxon>
        <taxon>Pezizomycotina</taxon>
        <taxon>Sordariomycetes</taxon>
        <taxon>Sordariomycetidae</taxon>
        <taxon>Diaporthales</taxon>
        <taxon>Diaporthaceae</taxon>
        <taxon>Diaporthe</taxon>
        <taxon>Diaporthe eres species complex</taxon>
    </lineage>
</organism>
<feature type="compositionally biased region" description="Low complexity" evidence="1">
    <location>
        <begin position="230"/>
        <end position="243"/>
    </location>
</feature>
<sequence>MASGNVPEELVVQEEELHIRSDDPSRRYAEQEQVAERDTDADEVPGAEDRRRQFKLPKLPIPTEIIDIPIKFPTRLSEILSDLPVPTIPTDPGDIIDTLPTDPGELISDLPIPTLPSIPAIPTLPVPIPIPTKIPDLPVPTGTDLPGVPLPTADPPSKPKDPKDAHKLPDLTQIPHRVLTLLHDAISKLSTNPDTPRYFRDVLRLILRILNRLGGGDPVPVPTKKPPVPTNTKLPLPTLTVPTIPHPKPPVFTHPTLPPLPPLPPKPKPTLSRGPKQPGKPDSIGRAARKVRDEGGDEGPLSEEKRKKLRASVSDEVWASADWSNPILAPFTAAAAMLTYDAIYAITGKWKETDDEAEKDRLLSLFVVVDDDEEGQALAWSIPG</sequence>
<feature type="compositionally biased region" description="Pro residues" evidence="1">
    <location>
        <begin position="219"/>
        <end position="229"/>
    </location>
</feature>
<comment type="caution">
    <text evidence="2">The sequence shown here is derived from an EMBL/GenBank/DDBJ whole genome shotgun (WGS) entry which is preliminary data.</text>
</comment>
<evidence type="ECO:0000256" key="1">
    <source>
        <dbReference type="SAM" id="MobiDB-lite"/>
    </source>
</evidence>
<feature type="region of interest" description="Disordered" evidence="1">
    <location>
        <begin position="213"/>
        <end position="309"/>
    </location>
</feature>
<dbReference type="EMBL" id="JAKNSF020000003">
    <property type="protein sequence ID" value="KAK7740341.1"/>
    <property type="molecule type" value="Genomic_DNA"/>
</dbReference>
<name>A0ABR1PMK1_DIAER</name>
<dbReference type="Proteomes" id="UP001430848">
    <property type="component" value="Unassembled WGS sequence"/>
</dbReference>
<protein>
    <submittedName>
        <fullName evidence="2">Uncharacterized protein</fullName>
    </submittedName>
</protein>